<protein>
    <submittedName>
        <fullName evidence="7">SusD-like protein</fullName>
    </submittedName>
</protein>
<dbReference type="InterPro" id="IPR011990">
    <property type="entry name" value="TPR-like_helical_dom_sf"/>
</dbReference>
<feature type="domain" description="RagB/SusD" evidence="5">
    <location>
        <begin position="326"/>
        <end position="535"/>
    </location>
</feature>
<keyword evidence="2" id="KW-0732">Signal</keyword>
<dbReference type="EMBL" id="VSSQ01000219">
    <property type="protein sequence ID" value="MPL86295.1"/>
    <property type="molecule type" value="Genomic_DNA"/>
</dbReference>
<accession>A0A644V5I5</accession>
<dbReference type="AlphaFoldDB" id="A0A644V5I5"/>
<evidence type="ECO:0000256" key="3">
    <source>
        <dbReference type="ARBA" id="ARBA00023136"/>
    </source>
</evidence>
<proteinExistence type="predicted"/>
<sequence length="536" mass="60761">MNTMKKILYSVVLVMVLILLSSCEDFLQEKVYTKVTSDYIVSTPSGMASAVLAMYYKDRELFRNNNDTETTVWLNMLMGDDITVPRAGEGIPQFGRLLNLQGSTTTVGRIWRHMYAVIGYANLVVEASNKVDMTDPVAVQALAEAKVFRAHAYFWLLRKYDRIYLNTRVTTPENVNDSIVYSPADPADVYELINSDLDYAIENLSWTTNQPGRFTQGAARHIKAKVAACQQNWQEVANQVNAIDKSGVYSLVALDNVFNGPDLNHSEAILVSQWSKGNGGWYISPSTGSTSGHRLALHFTPLYNQEQGMLIDFASGGYPWGRLFPNNHLLSKYNKSKDKRYNAYYKHAWTYNNAAGVPRGKKVGDTIVAANQAQYLNLHPACTKYNDSYTRISPQETQSFKDIIIYRLAETYLMGAEAYYHLGKSDSLSYYYNKTWERAGNTKFTGAITLDMIIDEHARELAMEGDRWFFLKRNGILIDRIKKYGGEYIKTTANVVLMNDTTIRDNVQPHHVRLPIPQAQIDIMGKENFPQNEGYN</sequence>
<feature type="domain" description="SusD-like N-terminal" evidence="6">
    <location>
        <begin position="104"/>
        <end position="225"/>
    </location>
</feature>
<keyword evidence="4" id="KW-0998">Cell outer membrane</keyword>
<dbReference type="InterPro" id="IPR033985">
    <property type="entry name" value="SusD-like_N"/>
</dbReference>
<evidence type="ECO:0000259" key="5">
    <source>
        <dbReference type="Pfam" id="PF07980"/>
    </source>
</evidence>
<evidence type="ECO:0000256" key="1">
    <source>
        <dbReference type="ARBA" id="ARBA00004442"/>
    </source>
</evidence>
<dbReference type="Pfam" id="PF14322">
    <property type="entry name" value="SusD-like_3"/>
    <property type="match status" value="1"/>
</dbReference>
<comment type="subcellular location">
    <subcellularLocation>
        <location evidence="1">Cell outer membrane</location>
    </subcellularLocation>
</comment>
<evidence type="ECO:0000256" key="4">
    <source>
        <dbReference type="ARBA" id="ARBA00023237"/>
    </source>
</evidence>
<evidence type="ECO:0000313" key="7">
    <source>
        <dbReference type="EMBL" id="MPL86295.1"/>
    </source>
</evidence>
<comment type="caution">
    <text evidence="7">The sequence shown here is derived from an EMBL/GenBank/DDBJ whole genome shotgun (WGS) entry which is preliminary data.</text>
</comment>
<organism evidence="7">
    <name type="scientific">bioreactor metagenome</name>
    <dbReference type="NCBI Taxonomy" id="1076179"/>
    <lineage>
        <taxon>unclassified sequences</taxon>
        <taxon>metagenomes</taxon>
        <taxon>ecological metagenomes</taxon>
    </lineage>
</organism>
<dbReference type="GO" id="GO:0009279">
    <property type="term" value="C:cell outer membrane"/>
    <property type="evidence" value="ECO:0007669"/>
    <property type="project" value="UniProtKB-SubCell"/>
</dbReference>
<dbReference type="InterPro" id="IPR012944">
    <property type="entry name" value="SusD_RagB_dom"/>
</dbReference>
<dbReference type="SUPFAM" id="SSF48452">
    <property type="entry name" value="TPR-like"/>
    <property type="match status" value="1"/>
</dbReference>
<dbReference type="PROSITE" id="PS51257">
    <property type="entry name" value="PROKAR_LIPOPROTEIN"/>
    <property type="match status" value="1"/>
</dbReference>
<dbReference type="Pfam" id="PF07980">
    <property type="entry name" value="SusD_RagB"/>
    <property type="match status" value="1"/>
</dbReference>
<evidence type="ECO:0000256" key="2">
    <source>
        <dbReference type="ARBA" id="ARBA00022729"/>
    </source>
</evidence>
<name>A0A644V5I5_9ZZZZ</name>
<keyword evidence="3" id="KW-0472">Membrane</keyword>
<dbReference type="Gene3D" id="1.25.40.390">
    <property type="match status" value="1"/>
</dbReference>
<evidence type="ECO:0000259" key="6">
    <source>
        <dbReference type="Pfam" id="PF14322"/>
    </source>
</evidence>
<reference evidence="7" key="1">
    <citation type="submission" date="2019-08" db="EMBL/GenBank/DDBJ databases">
        <authorList>
            <person name="Kucharzyk K."/>
            <person name="Murdoch R.W."/>
            <person name="Higgins S."/>
            <person name="Loffler F."/>
        </authorList>
    </citation>
    <scope>NUCLEOTIDE SEQUENCE</scope>
</reference>
<gene>
    <name evidence="7" type="ORF">SDC9_32275</name>
</gene>